<dbReference type="AlphaFoldDB" id="A0A7C9DGV7"/>
<reference evidence="1" key="2">
    <citation type="submission" date="2020-07" db="EMBL/GenBank/DDBJ databases">
        <authorList>
            <person name="Vera ALvarez R."/>
            <person name="Arias-Moreno D.M."/>
            <person name="Jimenez-Jacinto V."/>
            <person name="Jimenez-Bremont J.F."/>
            <person name="Swaminathan K."/>
            <person name="Moose S.P."/>
            <person name="Guerrero-Gonzalez M.L."/>
            <person name="Marino-Ramirez L."/>
            <person name="Landsman D."/>
            <person name="Rodriguez-Kessler M."/>
            <person name="Delgado-Sanchez P."/>
        </authorList>
    </citation>
    <scope>NUCLEOTIDE SEQUENCE</scope>
    <source>
        <tissue evidence="1">Cladode</tissue>
    </source>
</reference>
<evidence type="ECO:0000313" key="1">
    <source>
        <dbReference type="EMBL" id="MBA4642621.1"/>
    </source>
</evidence>
<protein>
    <submittedName>
        <fullName evidence="1">Uncharacterized protein</fullName>
    </submittedName>
</protein>
<name>A0A7C9DGV7_OPUST</name>
<accession>A0A7C9DGV7</accession>
<sequence length="124" mass="13839">MLGRVWVSPVFPFPFPFSFPSVGGNGIYMLGLHSPAWVSLKQRKSVFHSLFPPPSPSPSPSLPSTSDTNTWFTLPSVILYKYSVSLVSPIPSSLQHLKQNILAARFGDQQQIIFQKLIRLLLTK</sequence>
<dbReference type="EMBL" id="GISG01129183">
    <property type="protein sequence ID" value="MBA4642621.1"/>
    <property type="molecule type" value="Transcribed_RNA"/>
</dbReference>
<organism evidence="1">
    <name type="scientific">Opuntia streptacantha</name>
    <name type="common">Prickly pear cactus</name>
    <name type="synonym">Opuntia cardona</name>
    <dbReference type="NCBI Taxonomy" id="393608"/>
    <lineage>
        <taxon>Eukaryota</taxon>
        <taxon>Viridiplantae</taxon>
        <taxon>Streptophyta</taxon>
        <taxon>Embryophyta</taxon>
        <taxon>Tracheophyta</taxon>
        <taxon>Spermatophyta</taxon>
        <taxon>Magnoliopsida</taxon>
        <taxon>eudicotyledons</taxon>
        <taxon>Gunneridae</taxon>
        <taxon>Pentapetalae</taxon>
        <taxon>Caryophyllales</taxon>
        <taxon>Cactineae</taxon>
        <taxon>Cactaceae</taxon>
        <taxon>Opuntioideae</taxon>
        <taxon>Opuntia</taxon>
    </lineage>
</organism>
<reference evidence="1" key="1">
    <citation type="journal article" date="2013" name="J. Plant Res.">
        <title>Effect of fungi and light on seed germination of three Opuntia species from semiarid lands of central Mexico.</title>
        <authorList>
            <person name="Delgado-Sanchez P."/>
            <person name="Jimenez-Bremont J.F."/>
            <person name="Guerrero-Gonzalez Mde L."/>
            <person name="Flores J."/>
        </authorList>
    </citation>
    <scope>NUCLEOTIDE SEQUENCE</scope>
    <source>
        <tissue evidence="1">Cladode</tissue>
    </source>
</reference>
<proteinExistence type="predicted"/>